<evidence type="ECO:0000313" key="2">
    <source>
        <dbReference type="Proteomes" id="UP001601303"/>
    </source>
</evidence>
<dbReference type="EMBL" id="JBIAHM010000037">
    <property type="protein sequence ID" value="MFE9606822.1"/>
    <property type="molecule type" value="Genomic_DNA"/>
</dbReference>
<keyword evidence="2" id="KW-1185">Reference proteome</keyword>
<accession>A0ABW6MMR2</accession>
<gene>
    <name evidence="1" type="ORF">ACFYNQ_50835</name>
</gene>
<name>A0ABW6MMR2_9ACTN</name>
<evidence type="ECO:0000313" key="1">
    <source>
        <dbReference type="EMBL" id="MFE9606822.1"/>
    </source>
</evidence>
<dbReference type="Proteomes" id="UP001601303">
    <property type="component" value="Unassembled WGS sequence"/>
</dbReference>
<protein>
    <submittedName>
        <fullName evidence="1">Uncharacterized protein</fullName>
    </submittedName>
</protein>
<sequence>MTSTATHSDTARWLLEVTAAAASADPTTFEEQRQLLCSVAQFDSASRTWWTYIGVLDIRALEILQRLYEAARRFGTEVRVQAVAAPDAWSGPCFTAVGELAALTAAQAGQGRRLGELPVL</sequence>
<proteinExistence type="predicted"/>
<comment type="caution">
    <text evidence="1">The sequence shown here is derived from an EMBL/GenBank/DDBJ whole genome shotgun (WGS) entry which is preliminary data.</text>
</comment>
<dbReference type="RefSeq" id="WP_388115615.1">
    <property type="nucleotide sequence ID" value="NZ_JBIAHM010000037.1"/>
</dbReference>
<organism evidence="1 2">
    <name type="scientific">Streptomyces hokutonensis</name>
    <dbReference type="NCBI Taxonomy" id="1306990"/>
    <lineage>
        <taxon>Bacteria</taxon>
        <taxon>Bacillati</taxon>
        <taxon>Actinomycetota</taxon>
        <taxon>Actinomycetes</taxon>
        <taxon>Kitasatosporales</taxon>
        <taxon>Streptomycetaceae</taxon>
        <taxon>Streptomyces</taxon>
    </lineage>
</organism>
<reference evidence="1 2" key="1">
    <citation type="submission" date="2024-10" db="EMBL/GenBank/DDBJ databases">
        <title>The Natural Products Discovery Center: Release of the First 8490 Sequenced Strains for Exploring Actinobacteria Biosynthetic Diversity.</title>
        <authorList>
            <person name="Kalkreuter E."/>
            <person name="Kautsar S.A."/>
            <person name="Yang D."/>
            <person name="Bader C.D."/>
            <person name="Teijaro C.N."/>
            <person name="Fluegel L."/>
            <person name="Davis C.M."/>
            <person name="Simpson J.R."/>
            <person name="Lauterbach L."/>
            <person name="Steele A.D."/>
            <person name="Gui C."/>
            <person name="Meng S."/>
            <person name="Li G."/>
            <person name="Viehrig K."/>
            <person name="Ye F."/>
            <person name="Su P."/>
            <person name="Kiefer A.F."/>
            <person name="Nichols A."/>
            <person name="Cepeda A.J."/>
            <person name="Yan W."/>
            <person name="Fan B."/>
            <person name="Jiang Y."/>
            <person name="Adhikari A."/>
            <person name="Zheng C.-J."/>
            <person name="Schuster L."/>
            <person name="Cowan T.M."/>
            <person name="Smanski M.J."/>
            <person name="Chevrette M.G."/>
            <person name="De Carvalho L.P.S."/>
            <person name="Shen B."/>
        </authorList>
    </citation>
    <scope>NUCLEOTIDE SEQUENCE [LARGE SCALE GENOMIC DNA]</scope>
    <source>
        <strain evidence="1 2">NPDC006488</strain>
    </source>
</reference>